<dbReference type="GeneID" id="93075680"/>
<dbReference type="GO" id="GO:0005524">
    <property type="term" value="F:ATP binding"/>
    <property type="evidence" value="ECO:0007669"/>
    <property type="project" value="UniProtKB-KW"/>
</dbReference>
<gene>
    <name evidence="5" type="ORF">CLPA_c35840</name>
    <name evidence="6" type="ORF">CP6013_03604</name>
</gene>
<dbReference type="Proteomes" id="UP000030905">
    <property type="component" value="Chromosome"/>
</dbReference>
<dbReference type="RefSeq" id="WP_003445735.1">
    <property type="nucleotide sequence ID" value="NZ_ANZB01000008.1"/>
</dbReference>
<dbReference type="PANTHER" id="PTHR42734">
    <property type="entry name" value="METAL TRANSPORT SYSTEM ATP-BINDING PROTEIN TM_0124-RELATED"/>
    <property type="match status" value="1"/>
</dbReference>
<dbReference type="Proteomes" id="UP000028042">
    <property type="component" value="Unassembled WGS sequence"/>
</dbReference>
<dbReference type="GO" id="GO:0016887">
    <property type="term" value="F:ATP hydrolysis activity"/>
    <property type="evidence" value="ECO:0007669"/>
    <property type="project" value="InterPro"/>
</dbReference>
<dbReference type="InterPro" id="IPR027417">
    <property type="entry name" value="P-loop_NTPase"/>
</dbReference>
<dbReference type="InterPro" id="IPR017871">
    <property type="entry name" value="ABC_transporter-like_CS"/>
</dbReference>
<reference evidence="6 7" key="3">
    <citation type="journal article" name="Genome Announc.">
        <title>Improved Draft Genome Sequence of Clostridium pasteurianum Strain ATCC 6013 (DSM 525) Using a Hybrid Next-Generation Sequencing Approach.</title>
        <authorList>
            <person name="Pyne M.E."/>
            <person name="Utturkar S."/>
            <person name="Brown S.D."/>
            <person name="Moo-Young M."/>
            <person name="Chung D.A."/>
            <person name="Chou C.P."/>
        </authorList>
    </citation>
    <scope>NUCLEOTIDE SEQUENCE [LARGE SCALE GENOMIC DNA]</scope>
    <source>
        <strain evidence="6 7">ATCC 6013</strain>
    </source>
</reference>
<feature type="domain" description="ABC transporter" evidence="4">
    <location>
        <begin position="3"/>
        <end position="238"/>
    </location>
</feature>
<sequence>MILTIKDATCGYGSKTIISGLSLNIHSGEILCILGPNGVGKTTFFKTILGFLKIKAGEISIDGDNIHNWSRKKLAKVIAYVPQAHTPPFPFLVKDVVTMGRTVHLGSFASPSKNDIAIAERSMEMLQISYLKDRIYTEISGGERQMVLIARALTQEPDFLIMDEPTSNLDFGNQIRVLEQINRLSQTGLGIIMTSHFPDHAFLCSSKVALFEKNNKFTIGYADDVVTEENLKSAYGINVKITTTTDDDGSIIKSCVPLLSQNFQTKDRPNY</sequence>
<keyword evidence="1" id="KW-0813">Transport</keyword>
<evidence type="ECO:0000256" key="3">
    <source>
        <dbReference type="ARBA" id="ARBA00022840"/>
    </source>
</evidence>
<dbReference type="InterPro" id="IPR050153">
    <property type="entry name" value="Metal_Ion_Import_ABC"/>
</dbReference>
<dbReference type="SUPFAM" id="SSF52540">
    <property type="entry name" value="P-loop containing nucleoside triphosphate hydrolases"/>
    <property type="match status" value="1"/>
</dbReference>
<reference evidence="5 8" key="1">
    <citation type="journal article" date="2015" name="Genome Announc.">
        <title>Complete Genome Sequence of the Nitrogen-Fixing and Solvent-Producing Clostridium pasteurianum DSM 525.</title>
        <authorList>
            <person name="Poehlein A."/>
            <person name="Grosse-Honebrink A."/>
            <person name="Zhang Y."/>
            <person name="Minton N.P."/>
            <person name="Daniel R."/>
        </authorList>
    </citation>
    <scope>NUCLEOTIDE SEQUENCE [LARGE SCALE GENOMIC DNA]</scope>
    <source>
        <strain evidence="5">DSM 525</strain>
        <strain evidence="8">DSM 525 / ATCC 6013</strain>
    </source>
</reference>
<dbReference type="AlphaFoldDB" id="A0A0H3JBF5"/>
<dbReference type="CDD" id="cd03214">
    <property type="entry name" value="ABC_Iron-Siderophores_B12_Hemin"/>
    <property type="match status" value="1"/>
</dbReference>
<dbReference type="KEGG" id="cpae:CPAST_c35840"/>
<accession>A0A0H3JBF5</accession>
<dbReference type="PROSITE" id="PS00211">
    <property type="entry name" value="ABC_TRANSPORTER_1"/>
    <property type="match status" value="1"/>
</dbReference>
<dbReference type="InterPro" id="IPR003439">
    <property type="entry name" value="ABC_transporter-like_ATP-bd"/>
</dbReference>
<keyword evidence="8" id="KW-1185">Reference proteome</keyword>
<name>A0A0H3JBF5_CLOPA</name>
<keyword evidence="2" id="KW-0547">Nucleotide-binding</keyword>
<evidence type="ECO:0000256" key="1">
    <source>
        <dbReference type="ARBA" id="ARBA00022448"/>
    </source>
</evidence>
<dbReference type="eggNOG" id="COG1120">
    <property type="taxonomic scope" value="Bacteria"/>
</dbReference>
<dbReference type="EMBL" id="JPGY02000001">
    <property type="protein sequence ID" value="KRU14346.1"/>
    <property type="molecule type" value="Genomic_DNA"/>
</dbReference>
<protein>
    <submittedName>
        <fullName evidence="5">ABC-type cobalamin/Fe3+-siderophores transport system, ATPase component</fullName>
    </submittedName>
    <submittedName>
        <fullName evidence="6">Iron-chelate-transporting ATPase</fullName>
        <ecNumber evidence="6">3.6.3.34</ecNumber>
    </submittedName>
</protein>
<dbReference type="FunFam" id="3.40.50.300:FF:000134">
    <property type="entry name" value="Iron-enterobactin ABC transporter ATP-binding protein"/>
    <property type="match status" value="1"/>
</dbReference>
<proteinExistence type="predicted"/>
<dbReference type="PATRIC" id="fig|1262449.3.peg.2477"/>
<evidence type="ECO:0000256" key="2">
    <source>
        <dbReference type="ARBA" id="ARBA00022741"/>
    </source>
</evidence>
<dbReference type="Pfam" id="PF00005">
    <property type="entry name" value="ABC_tran"/>
    <property type="match status" value="1"/>
</dbReference>
<dbReference type="SMART" id="SM00382">
    <property type="entry name" value="AAA"/>
    <property type="match status" value="1"/>
</dbReference>
<dbReference type="PROSITE" id="PS50893">
    <property type="entry name" value="ABC_TRANSPORTER_2"/>
    <property type="match status" value="1"/>
</dbReference>
<keyword evidence="6" id="KW-0378">Hydrolase</keyword>
<organism evidence="5 8">
    <name type="scientific">Clostridium pasteurianum DSM 525 = ATCC 6013</name>
    <dbReference type="NCBI Taxonomy" id="1262449"/>
    <lineage>
        <taxon>Bacteria</taxon>
        <taxon>Bacillati</taxon>
        <taxon>Bacillota</taxon>
        <taxon>Clostridia</taxon>
        <taxon>Eubacteriales</taxon>
        <taxon>Clostridiaceae</taxon>
        <taxon>Clostridium</taxon>
    </lineage>
</organism>
<reference evidence="6" key="2">
    <citation type="submission" date="2015-10" db="EMBL/GenBank/DDBJ databases">
        <title>Improved Draft Genome Sequence of Clostridium pasteurianum Strain ATCC 6013 (DSM 525) Using a Hybrid Next-Generation Sequencing Approach.</title>
        <authorList>
            <person name="Pyne M.E."/>
            <person name="Utturkar S.M."/>
            <person name="Brown S.D."/>
            <person name="Moo-Young M."/>
            <person name="Chung D.A."/>
            <person name="Chou P.C."/>
        </authorList>
    </citation>
    <scope>NUCLEOTIDE SEQUENCE</scope>
    <source>
        <strain evidence="6">ATCC 6013</strain>
    </source>
</reference>
<dbReference type="Gene3D" id="3.40.50.300">
    <property type="entry name" value="P-loop containing nucleotide triphosphate hydrolases"/>
    <property type="match status" value="1"/>
</dbReference>
<dbReference type="InterPro" id="IPR003593">
    <property type="entry name" value="AAA+_ATPase"/>
</dbReference>
<evidence type="ECO:0000313" key="5">
    <source>
        <dbReference type="EMBL" id="AJA53628.1"/>
    </source>
</evidence>
<evidence type="ECO:0000259" key="4">
    <source>
        <dbReference type="PROSITE" id="PS50893"/>
    </source>
</evidence>
<evidence type="ECO:0000313" key="8">
    <source>
        <dbReference type="Proteomes" id="UP000030905"/>
    </source>
</evidence>
<evidence type="ECO:0000313" key="7">
    <source>
        <dbReference type="Proteomes" id="UP000028042"/>
    </source>
</evidence>
<dbReference type="KEGG" id="cpat:CLPA_c35840"/>
<keyword evidence="3" id="KW-0067">ATP-binding</keyword>
<dbReference type="PANTHER" id="PTHR42734:SF19">
    <property type="entry name" value="IRON COMPOUNDS ABC TRANSPORTER, ATP-BINDING PROTEIN"/>
    <property type="match status" value="1"/>
</dbReference>
<dbReference type="EMBL" id="CP009268">
    <property type="protein sequence ID" value="AJA53628.1"/>
    <property type="molecule type" value="Genomic_DNA"/>
</dbReference>
<evidence type="ECO:0000313" key="6">
    <source>
        <dbReference type="EMBL" id="KRU14346.1"/>
    </source>
</evidence>
<dbReference type="EC" id="3.6.3.34" evidence="6"/>